<feature type="domain" description="Carrier" evidence="4">
    <location>
        <begin position="578"/>
        <end position="655"/>
    </location>
</feature>
<dbReference type="InterPro" id="IPR006162">
    <property type="entry name" value="Ppantetheine_attach_site"/>
</dbReference>
<sequence length="1378" mass="150787">MTVQIRNLPLQTEQLTAQAARTSSPGIDSQTAEEDVHDATTATLDRLLLQSAHHHHGIRWSPGERMETLFEERCDVLRDEGRSGQLAVDTGDVKLTYDELDARANQLARHLLAVGAQAGDRVALLFDDAVWSYVSMLAVLKIQAAYVPLDAGFPADRMGYIMEDSGVSSVLTLSHLEGLLPEGETRALVLDTVDVDIVGQPDHRLTVIEKPEPVEDLAYVIYTSGSTGRPKGVAIEHPSICNFLRVAAEVYGYQGDDRVYQGLTIAFDFSIEEMWVPWMVGATLIPKPSSRSLLGADLEQFVIDHRITAMCCVPTLLATLEEDLPGLRFLLVSGEACPRDLAERWHRPGRRFLNVYGPTETTVTATMELLQPGKPITLGQPLPTYTTMILDPDEPRALEPGQMGELGIAGIGLAMGYLNNPEKTDAVFIDDFMDIPNNPSGRIYRSGDLCRVNEHGEIEYHGRIDTQVKIRGYRIELSEIESVLLQVPGIAQAVVETHESAPGMTELAAFYTLRSDVSSLAPQVIQEELRDRLPGYMVPAFYERLETMPMLPSDKADRKSLPKPLTRVSTVVDSEYFQPATETEATLAGWLAAVLGTDRVSVEAHIFDDLGANSLLIARLSARLRKQTDLPPVGVQDIYQHPTVRQLAAAIDAPTGPATWAEPYAPPAPGRGSTLESVLCGVLQAVLAIGYSYALMAVAVSGYDWVTGGEGVLAIWGRAIVFTVGFFVALSVMPILLKWIVIGQWKEQHIRIWSLAYVRFWFIKALVNLNPLMAFVGTPIIPFYLRLLGAKVGSNVLILTPVIPVVTDLLTIGDNTVINKNTRYNGYRAHDGWIQTGPVTLGRDVYVSEKCVLDIGSTMGDGAQLGHTSSLQRTQFIPAGESWHGSPAVPATVEYRRASPMQVSRRRRMTYSALVLLGATAGLSPLVVLAIALLVPAYLDTGHLDYANPRFYVDLVIVAFLVLTVGLLATLAGVFLIPRLLNILIDQGKTYPLFGLHYAAHRAILGLTNVERFMHVVADSSLVVHYLRLLGYKQPNLIQTGSNFGPELAHENPFLTTIGSGTMVSDGLSIMNADYSSTSFRVSEVTVGANSFFGNDVPYPAGARAGDNVLFGTKAMVPIDGTVREDVGLLGSPAFEIPRTVERDAEFHKVDSPEEIARKLPAKNRHNGVTIGLFLLSRWVLVLAGLMAASVVLAFPTEITGLGLFVGTMGFFAFMIAFLILLERASTGFKPMVPTVCSVYDVRFWRHERFWKFITYPLPFLDGTPFKPVFWRLQGVQMGKRVFDDGCWIPEKTLVTVGDDAVLNANAIVQCHSMEDGVFKLDAISIGNRVTVGVGVYVHYDVEMGDDSVLEADSFLMKGTQVPAGARYGGNPAQEISV</sequence>
<dbReference type="PRINTS" id="PR00154">
    <property type="entry name" value="AMPBINDING"/>
</dbReference>
<dbReference type="SMART" id="SM00823">
    <property type="entry name" value="PKS_PP"/>
    <property type="match status" value="1"/>
</dbReference>
<keyword evidence="6" id="KW-1185">Reference proteome</keyword>
<dbReference type="NCBIfam" id="TIGR01733">
    <property type="entry name" value="AA-adenyl-dom"/>
    <property type="match status" value="1"/>
</dbReference>
<dbReference type="Gene3D" id="2.160.10.10">
    <property type="entry name" value="Hexapeptide repeat proteins"/>
    <property type="match status" value="2"/>
</dbReference>
<dbReference type="SUPFAM" id="SSF51161">
    <property type="entry name" value="Trimeric LpxA-like enzymes"/>
    <property type="match status" value="3"/>
</dbReference>
<dbReference type="PANTHER" id="PTHR45527:SF1">
    <property type="entry name" value="FATTY ACID SYNTHASE"/>
    <property type="match status" value="1"/>
</dbReference>
<dbReference type="RefSeq" id="WP_344228087.1">
    <property type="nucleotide sequence ID" value="NZ_BAAALH010000002.1"/>
</dbReference>
<dbReference type="InterPro" id="IPR025110">
    <property type="entry name" value="AMP-bd_C"/>
</dbReference>
<dbReference type="Pfam" id="PF13193">
    <property type="entry name" value="AMP-binding_C"/>
    <property type="match status" value="1"/>
</dbReference>
<dbReference type="InterPro" id="IPR010071">
    <property type="entry name" value="AA_adenyl_dom"/>
</dbReference>
<dbReference type="SUPFAM" id="SSF56801">
    <property type="entry name" value="Acetyl-CoA synthetase-like"/>
    <property type="match status" value="1"/>
</dbReference>
<evidence type="ECO:0000256" key="3">
    <source>
        <dbReference type="SAM" id="Phobius"/>
    </source>
</evidence>
<keyword evidence="3" id="KW-0812">Transmembrane</keyword>
<reference evidence="6" key="1">
    <citation type="journal article" date="2019" name="Int. J. Syst. Evol. Microbiol.">
        <title>The Global Catalogue of Microorganisms (GCM) 10K type strain sequencing project: providing services to taxonomists for standard genome sequencing and annotation.</title>
        <authorList>
            <consortium name="The Broad Institute Genomics Platform"/>
            <consortium name="The Broad Institute Genome Sequencing Center for Infectious Disease"/>
            <person name="Wu L."/>
            <person name="Ma J."/>
        </authorList>
    </citation>
    <scope>NUCLEOTIDE SEQUENCE [LARGE SCALE GENOMIC DNA]</scope>
    <source>
        <strain evidence="6">CGMCC 1.12125</strain>
    </source>
</reference>
<dbReference type="InterPro" id="IPR045851">
    <property type="entry name" value="AMP-bd_C_sf"/>
</dbReference>
<dbReference type="Gene3D" id="1.10.1200.10">
    <property type="entry name" value="ACP-like"/>
    <property type="match status" value="1"/>
</dbReference>
<dbReference type="PROSITE" id="PS00455">
    <property type="entry name" value="AMP_BINDING"/>
    <property type="match status" value="1"/>
</dbReference>
<protein>
    <submittedName>
        <fullName evidence="5">Pls/PosA family non-ribosomal peptide synthetase</fullName>
    </submittedName>
</protein>
<feature type="transmembrane region" description="Helical" evidence="3">
    <location>
        <begin position="1168"/>
        <end position="1195"/>
    </location>
</feature>
<proteinExistence type="predicted"/>
<dbReference type="SUPFAM" id="SSF47336">
    <property type="entry name" value="ACP-like"/>
    <property type="match status" value="1"/>
</dbReference>
<evidence type="ECO:0000313" key="5">
    <source>
        <dbReference type="EMBL" id="MFC4429605.1"/>
    </source>
</evidence>
<dbReference type="InterPro" id="IPR000873">
    <property type="entry name" value="AMP-dep_synth/lig_dom"/>
</dbReference>
<dbReference type="PANTHER" id="PTHR45527">
    <property type="entry name" value="NONRIBOSOMAL PEPTIDE SYNTHETASE"/>
    <property type="match status" value="1"/>
</dbReference>
<dbReference type="PROSITE" id="PS50075">
    <property type="entry name" value="CARRIER"/>
    <property type="match status" value="1"/>
</dbReference>
<accession>A0ABV8XZ80</accession>
<dbReference type="InterPro" id="IPR020845">
    <property type="entry name" value="AMP-binding_CS"/>
</dbReference>
<feature type="transmembrane region" description="Helical" evidence="3">
    <location>
        <begin position="1201"/>
        <end position="1222"/>
    </location>
</feature>
<dbReference type="Proteomes" id="UP001595965">
    <property type="component" value="Unassembled WGS sequence"/>
</dbReference>
<dbReference type="Gene3D" id="3.30.300.30">
    <property type="match status" value="1"/>
</dbReference>
<dbReference type="InterPro" id="IPR042099">
    <property type="entry name" value="ANL_N_sf"/>
</dbReference>
<dbReference type="EMBL" id="JBHSEN010000001">
    <property type="protein sequence ID" value="MFC4429605.1"/>
    <property type="molecule type" value="Genomic_DNA"/>
</dbReference>
<name>A0ABV8XZ80_9MICC</name>
<feature type="transmembrane region" description="Helical" evidence="3">
    <location>
        <begin position="715"/>
        <end position="741"/>
    </location>
</feature>
<dbReference type="NCBIfam" id="TIGR02353">
    <property type="entry name" value="NRPS_term_dom"/>
    <property type="match status" value="1"/>
</dbReference>
<gene>
    <name evidence="5" type="ORF">ACFO0K_07915</name>
</gene>
<dbReference type="InterPro" id="IPR009081">
    <property type="entry name" value="PP-bd_ACP"/>
</dbReference>
<feature type="transmembrane region" description="Helical" evidence="3">
    <location>
        <begin position="951"/>
        <end position="977"/>
    </location>
</feature>
<dbReference type="Pfam" id="PF00550">
    <property type="entry name" value="PP-binding"/>
    <property type="match status" value="1"/>
</dbReference>
<dbReference type="InterPro" id="IPR012728">
    <property type="entry name" value="Pls/PosA_C"/>
</dbReference>
<dbReference type="InterPro" id="IPR020806">
    <property type="entry name" value="PKS_PP-bd"/>
</dbReference>
<keyword evidence="1" id="KW-0596">Phosphopantetheine</keyword>
<dbReference type="Gene3D" id="3.40.50.12780">
    <property type="entry name" value="N-terminal domain of ligase-like"/>
    <property type="match status" value="1"/>
</dbReference>
<keyword evidence="3" id="KW-0472">Membrane</keyword>
<evidence type="ECO:0000313" key="6">
    <source>
        <dbReference type="Proteomes" id="UP001595965"/>
    </source>
</evidence>
<feature type="transmembrane region" description="Helical" evidence="3">
    <location>
        <begin position="761"/>
        <end position="785"/>
    </location>
</feature>
<evidence type="ECO:0000256" key="1">
    <source>
        <dbReference type="ARBA" id="ARBA00022450"/>
    </source>
</evidence>
<organism evidence="5 6">
    <name type="scientific">Citricoccus alkalitolerans</name>
    <dbReference type="NCBI Taxonomy" id="246603"/>
    <lineage>
        <taxon>Bacteria</taxon>
        <taxon>Bacillati</taxon>
        <taxon>Actinomycetota</taxon>
        <taxon>Actinomycetes</taxon>
        <taxon>Micrococcales</taxon>
        <taxon>Micrococcaceae</taxon>
        <taxon>Citricoccus</taxon>
    </lineage>
</organism>
<dbReference type="PROSITE" id="PS00012">
    <property type="entry name" value="PHOSPHOPANTETHEINE"/>
    <property type="match status" value="1"/>
</dbReference>
<dbReference type="CDD" id="cd05930">
    <property type="entry name" value="A_NRPS"/>
    <property type="match status" value="1"/>
</dbReference>
<keyword evidence="3" id="KW-1133">Transmembrane helix</keyword>
<comment type="caution">
    <text evidence="5">The sequence shown here is derived from an EMBL/GenBank/DDBJ whole genome shotgun (WGS) entry which is preliminary data.</text>
</comment>
<keyword evidence="2" id="KW-0597">Phosphoprotein</keyword>
<dbReference type="InterPro" id="IPR011004">
    <property type="entry name" value="Trimer_LpxA-like_sf"/>
</dbReference>
<evidence type="ECO:0000259" key="4">
    <source>
        <dbReference type="PROSITE" id="PS50075"/>
    </source>
</evidence>
<dbReference type="InterPro" id="IPR020459">
    <property type="entry name" value="AMP-binding"/>
</dbReference>
<dbReference type="Pfam" id="PF00501">
    <property type="entry name" value="AMP-binding"/>
    <property type="match status" value="1"/>
</dbReference>
<dbReference type="InterPro" id="IPR036736">
    <property type="entry name" value="ACP-like_sf"/>
</dbReference>
<feature type="transmembrane region" description="Helical" evidence="3">
    <location>
        <begin position="911"/>
        <end position="939"/>
    </location>
</feature>
<evidence type="ECO:0000256" key="2">
    <source>
        <dbReference type="ARBA" id="ARBA00022553"/>
    </source>
</evidence>